<accession>C6XE81</accession>
<evidence type="ECO:0000313" key="3">
    <source>
        <dbReference type="Proteomes" id="UP000002743"/>
    </source>
</evidence>
<dbReference type="InterPro" id="IPR023346">
    <property type="entry name" value="Lysozyme-like_dom_sf"/>
</dbReference>
<dbReference type="KEGG" id="mei:Msip34_1611"/>
<keyword evidence="3" id="KW-1185">Reference proteome</keyword>
<gene>
    <name evidence="2" type="ordered locus">Msip34_1611</name>
</gene>
<protein>
    <submittedName>
        <fullName evidence="2">Lytic transglycosylase catalytic</fullName>
    </submittedName>
</protein>
<dbReference type="eggNOG" id="COG0741">
    <property type="taxonomic scope" value="Bacteria"/>
</dbReference>
<name>C6XE81_METGS</name>
<evidence type="ECO:0000313" key="2">
    <source>
        <dbReference type="EMBL" id="ACT50856.1"/>
    </source>
</evidence>
<dbReference type="AlphaFoldDB" id="C6XE81"/>
<dbReference type="RefSeq" id="WP_015830271.1">
    <property type="nucleotide sequence ID" value="NC_012969.1"/>
</dbReference>
<dbReference type="InterPro" id="IPR008258">
    <property type="entry name" value="Transglycosylase_SLT_dom_1"/>
</dbReference>
<feature type="domain" description="Transglycosylase SLT" evidence="1">
    <location>
        <begin position="29"/>
        <end position="78"/>
    </location>
</feature>
<reference evidence="2 3" key="2">
    <citation type="journal article" date="2011" name="J. Bacteriol.">
        <title>Genomes of three methylotrophs from a single niche uncover genetic and metabolic divergence of Methylophilaceae.</title>
        <authorList>
            <person name="Lapidus A."/>
            <person name="Clum A."/>
            <person name="Labutti K."/>
            <person name="Kaluzhnaya M.G."/>
            <person name="Lim S."/>
            <person name="Beck D.A."/>
            <person name="Glavina Del Rio T."/>
            <person name="Nolan M."/>
            <person name="Mavromatis K."/>
            <person name="Huntemann M."/>
            <person name="Lucas S."/>
            <person name="Lidstrom M.E."/>
            <person name="Ivanova N."/>
            <person name="Chistoserdova L."/>
        </authorList>
    </citation>
    <scope>NUCLEOTIDE SEQUENCE [LARGE SCALE GENOMIC DNA]</scope>
    <source>
        <strain evidence="2 3">SIP3-4</strain>
    </source>
</reference>
<evidence type="ECO:0000259" key="1">
    <source>
        <dbReference type="Pfam" id="PF01464"/>
    </source>
</evidence>
<organism evidence="2 3">
    <name type="scientific">Methylovorus glucosotrophus (strain SIP3-4)</name>
    <dbReference type="NCBI Taxonomy" id="582744"/>
    <lineage>
        <taxon>Bacteria</taxon>
        <taxon>Pseudomonadati</taxon>
        <taxon>Pseudomonadota</taxon>
        <taxon>Betaproteobacteria</taxon>
        <taxon>Nitrosomonadales</taxon>
        <taxon>Methylophilaceae</taxon>
        <taxon>Methylovorus</taxon>
    </lineage>
</organism>
<dbReference type="STRING" id="582744.Msip34_1611"/>
<dbReference type="HOGENOM" id="CLU_101019_0_0_4"/>
<sequence>MTQLAWGKRVSEQFRARVMQICAALNWSEQHANWLMACMAFESGESFKPDVKNAAGSGATGLIQFMPSTARGLGTSIMALELMTSEKQLDYVEKYFKPYARRINSLSDMYMAILLPKYVGAGEDAILFSDGVAYRQNAGLDANRDGKITKKEATAKVQAKLDKGMRAQYVL</sequence>
<reference evidence="3" key="1">
    <citation type="submission" date="2009-07" db="EMBL/GenBank/DDBJ databases">
        <title>Complete sequence of chromosome of Methylovorus sp. SIP3-4.</title>
        <authorList>
            <person name="Lucas S."/>
            <person name="Copeland A."/>
            <person name="Lapidus A."/>
            <person name="Glavina del Rio T."/>
            <person name="Tice H."/>
            <person name="Bruce D."/>
            <person name="Goodwin L."/>
            <person name="Pitluck S."/>
            <person name="Clum A."/>
            <person name="Larimer F."/>
            <person name="Land M."/>
            <person name="Hauser L."/>
            <person name="Kyrpides N."/>
            <person name="Mikhailova N."/>
            <person name="Kayluzhnaya M."/>
            <person name="Chistoserdova L."/>
        </authorList>
    </citation>
    <scope>NUCLEOTIDE SEQUENCE [LARGE SCALE GENOMIC DNA]</scope>
    <source>
        <strain evidence="3">SIP3-4</strain>
    </source>
</reference>
<proteinExistence type="predicted"/>
<dbReference type="EMBL" id="CP001674">
    <property type="protein sequence ID" value="ACT50856.1"/>
    <property type="molecule type" value="Genomic_DNA"/>
</dbReference>
<dbReference type="OrthoDB" id="1956004at2"/>
<dbReference type="Gene3D" id="1.10.530.10">
    <property type="match status" value="1"/>
</dbReference>
<dbReference type="SUPFAM" id="SSF53955">
    <property type="entry name" value="Lysozyme-like"/>
    <property type="match status" value="1"/>
</dbReference>
<dbReference type="Proteomes" id="UP000002743">
    <property type="component" value="Chromosome"/>
</dbReference>
<dbReference type="Pfam" id="PF01464">
    <property type="entry name" value="SLT"/>
    <property type="match status" value="1"/>
</dbReference>